<protein>
    <submittedName>
        <fullName evidence="3">Uncharacterized protein</fullName>
    </submittedName>
</protein>
<reference evidence="3" key="1">
    <citation type="submission" date="2021-11" db="EMBL/GenBank/DDBJ databases">
        <title>BS-T2-15 a new species belonging to the Comamonadaceae family isolated from the soil of a French oak forest.</title>
        <authorList>
            <person name="Mieszkin S."/>
            <person name="Alain K."/>
        </authorList>
    </citation>
    <scope>NUCLEOTIDE SEQUENCE</scope>
    <source>
        <strain evidence="3">BS-T2-15</strain>
    </source>
</reference>
<dbReference type="Proteomes" id="UP001139353">
    <property type="component" value="Unassembled WGS sequence"/>
</dbReference>
<evidence type="ECO:0000256" key="1">
    <source>
        <dbReference type="SAM" id="Coils"/>
    </source>
</evidence>
<feature type="coiled-coil region" evidence="1">
    <location>
        <begin position="230"/>
        <end position="257"/>
    </location>
</feature>
<keyword evidence="4" id="KW-1185">Reference proteome</keyword>
<accession>A0A9X2C0Q7</accession>
<dbReference type="RefSeq" id="WP_275682714.1">
    <property type="nucleotide sequence ID" value="NZ_JAJLJH010000003.1"/>
</dbReference>
<evidence type="ECO:0000313" key="3">
    <source>
        <dbReference type="EMBL" id="MCK9686671.1"/>
    </source>
</evidence>
<keyword evidence="1" id="KW-0175">Coiled coil</keyword>
<dbReference type="AlphaFoldDB" id="A0A9X2C0Q7"/>
<keyword evidence="2" id="KW-1133">Transmembrane helix</keyword>
<organism evidence="3 4">
    <name type="scientific">Scleromatobacter humisilvae</name>
    <dbReference type="NCBI Taxonomy" id="2897159"/>
    <lineage>
        <taxon>Bacteria</taxon>
        <taxon>Pseudomonadati</taxon>
        <taxon>Pseudomonadota</taxon>
        <taxon>Betaproteobacteria</taxon>
        <taxon>Burkholderiales</taxon>
        <taxon>Sphaerotilaceae</taxon>
        <taxon>Scleromatobacter</taxon>
    </lineage>
</organism>
<keyword evidence="2" id="KW-0472">Membrane</keyword>
<sequence>MSDQPPEPEVPADAPPAVAPWISTQHEMETAARPGRTRVFRMRMKSGHVRVAAVTYFESAARGESDSRVEHLYRVQLSWLVEFDPRDGKTQRYAERTGTGRATNALQFRVLEMAGPDGRRLSAARLGPKGQIVADPPNMGIMSLLRALLVEWVAERHPDATVLTGSLYQVDVQSEDALAVRDNFFARSGFTVKPTSGGGGTFYARSIRELKTTWNNDKASELIAPQIAEAVSAQLEMPALRQQVAALQDQLAATLKEKRATEVLSRIWLAITVLAVIFGLVFGIQPRLG</sequence>
<proteinExistence type="predicted"/>
<gene>
    <name evidence="3" type="ORF">LPC04_13235</name>
</gene>
<name>A0A9X2C0Q7_9BURK</name>
<evidence type="ECO:0000256" key="2">
    <source>
        <dbReference type="SAM" id="Phobius"/>
    </source>
</evidence>
<keyword evidence="2" id="KW-0812">Transmembrane</keyword>
<evidence type="ECO:0000313" key="4">
    <source>
        <dbReference type="Proteomes" id="UP001139353"/>
    </source>
</evidence>
<dbReference type="EMBL" id="JAJLJH010000003">
    <property type="protein sequence ID" value="MCK9686671.1"/>
    <property type="molecule type" value="Genomic_DNA"/>
</dbReference>
<feature type="transmembrane region" description="Helical" evidence="2">
    <location>
        <begin position="267"/>
        <end position="284"/>
    </location>
</feature>
<comment type="caution">
    <text evidence="3">The sequence shown here is derived from an EMBL/GenBank/DDBJ whole genome shotgun (WGS) entry which is preliminary data.</text>
</comment>